<proteinExistence type="predicted"/>
<evidence type="ECO:0008006" key="4">
    <source>
        <dbReference type="Google" id="ProtNLM"/>
    </source>
</evidence>
<feature type="transmembrane region" description="Helical" evidence="1">
    <location>
        <begin position="59"/>
        <end position="75"/>
    </location>
</feature>
<dbReference type="AlphaFoldDB" id="A0AAN7BRS6"/>
<reference evidence="2" key="2">
    <citation type="submission" date="2023-05" db="EMBL/GenBank/DDBJ databases">
        <authorList>
            <consortium name="Lawrence Berkeley National Laboratory"/>
            <person name="Steindorff A."/>
            <person name="Hensen N."/>
            <person name="Bonometti L."/>
            <person name="Westerberg I."/>
            <person name="Brannstrom I.O."/>
            <person name="Guillou S."/>
            <person name="Cros-Aarteil S."/>
            <person name="Calhoun S."/>
            <person name="Haridas S."/>
            <person name="Kuo A."/>
            <person name="Mondo S."/>
            <person name="Pangilinan J."/>
            <person name="Riley R."/>
            <person name="Labutti K."/>
            <person name="Andreopoulos B."/>
            <person name="Lipzen A."/>
            <person name="Chen C."/>
            <person name="Yanf M."/>
            <person name="Daum C."/>
            <person name="Ng V."/>
            <person name="Clum A."/>
            <person name="Ohm R."/>
            <person name="Martin F."/>
            <person name="Silar P."/>
            <person name="Natvig D."/>
            <person name="Lalanne C."/>
            <person name="Gautier V."/>
            <person name="Ament-Velasquez S.L."/>
            <person name="Kruys A."/>
            <person name="Hutchinson M.I."/>
            <person name="Powell A.J."/>
            <person name="Barry K."/>
            <person name="Miller A.N."/>
            <person name="Grigoriev I.V."/>
            <person name="Debuchy R."/>
            <person name="Gladieux P."/>
            <person name="Thoren M.H."/>
            <person name="Johannesson H."/>
        </authorList>
    </citation>
    <scope>NUCLEOTIDE SEQUENCE</scope>
    <source>
        <strain evidence="2">CBS 990.96</strain>
    </source>
</reference>
<evidence type="ECO:0000313" key="3">
    <source>
        <dbReference type="Proteomes" id="UP001301958"/>
    </source>
</evidence>
<organism evidence="2 3">
    <name type="scientific">Podospora fimiseda</name>
    <dbReference type="NCBI Taxonomy" id="252190"/>
    <lineage>
        <taxon>Eukaryota</taxon>
        <taxon>Fungi</taxon>
        <taxon>Dikarya</taxon>
        <taxon>Ascomycota</taxon>
        <taxon>Pezizomycotina</taxon>
        <taxon>Sordariomycetes</taxon>
        <taxon>Sordariomycetidae</taxon>
        <taxon>Sordariales</taxon>
        <taxon>Podosporaceae</taxon>
        <taxon>Podospora</taxon>
    </lineage>
</organism>
<comment type="caution">
    <text evidence="2">The sequence shown here is derived from an EMBL/GenBank/DDBJ whole genome shotgun (WGS) entry which is preliminary data.</text>
</comment>
<keyword evidence="1" id="KW-1133">Transmembrane helix</keyword>
<name>A0AAN7BRS6_9PEZI</name>
<keyword evidence="1" id="KW-0812">Transmembrane</keyword>
<protein>
    <recommendedName>
        <fullName evidence="4">Transmembrane protein</fullName>
    </recommendedName>
</protein>
<dbReference type="Proteomes" id="UP001301958">
    <property type="component" value="Unassembled WGS sequence"/>
</dbReference>
<reference evidence="2" key="1">
    <citation type="journal article" date="2023" name="Mol. Phylogenet. Evol.">
        <title>Genome-scale phylogeny and comparative genomics of the fungal order Sordariales.</title>
        <authorList>
            <person name="Hensen N."/>
            <person name="Bonometti L."/>
            <person name="Westerberg I."/>
            <person name="Brannstrom I.O."/>
            <person name="Guillou S."/>
            <person name="Cros-Aarteil S."/>
            <person name="Calhoun S."/>
            <person name="Haridas S."/>
            <person name="Kuo A."/>
            <person name="Mondo S."/>
            <person name="Pangilinan J."/>
            <person name="Riley R."/>
            <person name="LaButti K."/>
            <person name="Andreopoulos B."/>
            <person name="Lipzen A."/>
            <person name="Chen C."/>
            <person name="Yan M."/>
            <person name="Daum C."/>
            <person name="Ng V."/>
            <person name="Clum A."/>
            <person name="Steindorff A."/>
            <person name="Ohm R.A."/>
            <person name="Martin F."/>
            <person name="Silar P."/>
            <person name="Natvig D.O."/>
            <person name="Lalanne C."/>
            <person name="Gautier V."/>
            <person name="Ament-Velasquez S.L."/>
            <person name="Kruys A."/>
            <person name="Hutchinson M.I."/>
            <person name="Powell A.J."/>
            <person name="Barry K."/>
            <person name="Miller A.N."/>
            <person name="Grigoriev I.V."/>
            <person name="Debuchy R."/>
            <person name="Gladieux P."/>
            <person name="Hiltunen Thoren M."/>
            <person name="Johannesson H."/>
        </authorList>
    </citation>
    <scope>NUCLEOTIDE SEQUENCE</scope>
    <source>
        <strain evidence="2">CBS 990.96</strain>
    </source>
</reference>
<evidence type="ECO:0000313" key="2">
    <source>
        <dbReference type="EMBL" id="KAK4228247.1"/>
    </source>
</evidence>
<accession>A0AAN7BRS6</accession>
<sequence length="138" mass="15934">MTWMSFPRRDEKCALKKKSAISRFFFASAGWDVEIWWVVVDIGGGSRGGVGRWTKKVGFFTWFFFLFCLFFLTRSHRWRVRCHNSSKVHNGENGPSFFFFLSTGPRDLLRRAGDNPSLFHRPVSSDSSFPSISPIPSQ</sequence>
<dbReference type="EMBL" id="MU865321">
    <property type="protein sequence ID" value="KAK4228247.1"/>
    <property type="molecule type" value="Genomic_DNA"/>
</dbReference>
<keyword evidence="3" id="KW-1185">Reference proteome</keyword>
<keyword evidence="1" id="KW-0472">Membrane</keyword>
<evidence type="ECO:0000256" key="1">
    <source>
        <dbReference type="SAM" id="Phobius"/>
    </source>
</evidence>
<feature type="transmembrane region" description="Helical" evidence="1">
    <location>
        <begin position="20"/>
        <end position="39"/>
    </location>
</feature>
<gene>
    <name evidence="2" type="ORF">QBC38DRAFT_162366</name>
</gene>